<dbReference type="InterPro" id="IPR036412">
    <property type="entry name" value="HAD-like_sf"/>
</dbReference>
<evidence type="ECO:0000313" key="3">
    <source>
        <dbReference type="Proteomes" id="UP001589783"/>
    </source>
</evidence>
<feature type="compositionally biased region" description="Basic and acidic residues" evidence="1">
    <location>
        <begin position="245"/>
        <end position="254"/>
    </location>
</feature>
<dbReference type="RefSeq" id="WP_382360010.1">
    <property type="nucleotide sequence ID" value="NZ_JBHLWV010000006.1"/>
</dbReference>
<dbReference type="Proteomes" id="UP001589783">
    <property type="component" value="Unassembled WGS sequence"/>
</dbReference>
<reference evidence="2 3" key="1">
    <citation type="submission" date="2024-09" db="EMBL/GenBank/DDBJ databases">
        <authorList>
            <person name="Sun Q."/>
            <person name="Mori K."/>
        </authorList>
    </citation>
    <scope>NUCLEOTIDE SEQUENCE [LARGE SCALE GENOMIC DNA]</scope>
    <source>
        <strain evidence="2 3">CCM 7957</strain>
    </source>
</reference>
<proteinExistence type="predicted"/>
<protein>
    <submittedName>
        <fullName evidence="2">Uncharacterized protein</fullName>
    </submittedName>
</protein>
<keyword evidence="3" id="KW-1185">Reference proteome</keyword>
<organism evidence="2 3">
    <name type="scientific">Gordonia phosphorivorans</name>
    <dbReference type="NCBI Taxonomy" id="1056982"/>
    <lineage>
        <taxon>Bacteria</taxon>
        <taxon>Bacillati</taxon>
        <taxon>Actinomycetota</taxon>
        <taxon>Actinomycetes</taxon>
        <taxon>Mycobacteriales</taxon>
        <taxon>Gordoniaceae</taxon>
        <taxon>Gordonia</taxon>
    </lineage>
</organism>
<comment type="caution">
    <text evidence="2">The sequence shown here is derived from an EMBL/GenBank/DDBJ whole genome shotgun (WGS) entry which is preliminary data.</text>
</comment>
<name>A0ABV6H443_9ACTN</name>
<gene>
    <name evidence="2" type="ORF">ACFFJD_01745</name>
</gene>
<dbReference type="InterPro" id="IPR023214">
    <property type="entry name" value="HAD_sf"/>
</dbReference>
<dbReference type="Gene3D" id="3.40.50.1000">
    <property type="entry name" value="HAD superfamily/HAD-like"/>
    <property type="match status" value="1"/>
</dbReference>
<evidence type="ECO:0000313" key="2">
    <source>
        <dbReference type="EMBL" id="MFC0313575.1"/>
    </source>
</evidence>
<dbReference type="SUPFAM" id="SSF56784">
    <property type="entry name" value="HAD-like"/>
    <property type="match status" value="1"/>
</dbReference>
<accession>A0ABV6H443</accession>
<evidence type="ECO:0000256" key="1">
    <source>
        <dbReference type="SAM" id="MobiDB-lite"/>
    </source>
</evidence>
<dbReference type="EMBL" id="JBHLWV010000006">
    <property type="protein sequence ID" value="MFC0313575.1"/>
    <property type="molecule type" value="Genomic_DNA"/>
</dbReference>
<sequence>MSARRQPRLMPWRDPLPNPGPVMVFDIDGVVATMKKWEHLLGDKFSLAGWAEFQKHYGHAAPIARGARLVDDAIDAGLQIVWSTTRPDTAAAATWQWLQQNRLPLGPIMTRHRIKDGTRPAVEVKLRQWYWWLDKYGDVNPIAAWVDDENSALSALRWNGCPAWHPMHLQRTLMRNKDEPMMVTLMNRVTPSADKLAENLSAHRPTWDLRDNAFQQKRAKWWVEEQARMKVAREAQRRRQAAGRAEADRRRRGR</sequence>
<feature type="region of interest" description="Disordered" evidence="1">
    <location>
        <begin position="233"/>
        <end position="254"/>
    </location>
</feature>